<name>A0A0V1AWP6_TRIBR</name>
<dbReference type="EMBL" id="JYDI01001519">
    <property type="protein sequence ID" value="KRY29207.1"/>
    <property type="molecule type" value="Genomic_DNA"/>
</dbReference>
<accession>A0A0V1AWP6</accession>
<proteinExistence type="predicted"/>
<dbReference type="AlphaFoldDB" id="A0A0V1AWP6"/>
<sequence>MDNIQKITGVVGEDKKRKCDKSSLLSKNPGSSYY</sequence>
<evidence type="ECO:0000313" key="1">
    <source>
        <dbReference type="EMBL" id="KRY29207.1"/>
    </source>
</evidence>
<dbReference type="Proteomes" id="UP000054653">
    <property type="component" value="Unassembled WGS sequence"/>
</dbReference>
<reference evidence="1 2" key="1">
    <citation type="submission" date="2015-01" db="EMBL/GenBank/DDBJ databases">
        <title>Evolution of Trichinella species and genotypes.</title>
        <authorList>
            <person name="Korhonen P.K."/>
            <person name="Edoardo P."/>
            <person name="Giuseppe L.R."/>
            <person name="Gasser R.B."/>
        </authorList>
    </citation>
    <scope>NUCLEOTIDE SEQUENCE [LARGE SCALE GENOMIC DNA]</scope>
    <source>
        <strain evidence="1">ISS120</strain>
    </source>
</reference>
<keyword evidence="2" id="KW-1185">Reference proteome</keyword>
<gene>
    <name evidence="1" type="ORF">T03_12816</name>
</gene>
<organism evidence="1 2">
    <name type="scientific">Trichinella britovi</name>
    <name type="common">Parasitic roundworm</name>
    <dbReference type="NCBI Taxonomy" id="45882"/>
    <lineage>
        <taxon>Eukaryota</taxon>
        <taxon>Metazoa</taxon>
        <taxon>Ecdysozoa</taxon>
        <taxon>Nematoda</taxon>
        <taxon>Enoplea</taxon>
        <taxon>Dorylaimia</taxon>
        <taxon>Trichinellida</taxon>
        <taxon>Trichinellidae</taxon>
        <taxon>Trichinella</taxon>
    </lineage>
</organism>
<evidence type="ECO:0000313" key="2">
    <source>
        <dbReference type="Proteomes" id="UP000054653"/>
    </source>
</evidence>
<protein>
    <submittedName>
        <fullName evidence="1">Uncharacterized protein</fullName>
    </submittedName>
</protein>
<comment type="caution">
    <text evidence="1">The sequence shown here is derived from an EMBL/GenBank/DDBJ whole genome shotgun (WGS) entry which is preliminary data.</text>
</comment>